<evidence type="ECO:0000313" key="2">
    <source>
        <dbReference type="Proteomes" id="UP000029567"/>
    </source>
</evidence>
<reference evidence="1 2" key="1">
    <citation type="submission" date="2013-09" db="EMBL/GenBank/DDBJ databases">
        <title>High correlation between genotypes and phenotypes of environmental bacteria Comamonas testosteroni strains.</title>
        <authorList>
            <person name="Liu L."/>
            <person name="Zhu W."/>
            <person name="Xia X."/>
            <person name="Xu B."/>
            <person name="Luo M."/>
            <person name="Wang G."/>
        </authorList>
    </citation>
    <scope>NUCLEOTIDE SEQUENCE [LARGE SCALE GENOMIC DNA]</scope>
    <source>
        <strain evidence="1 2">JL14</strain>
    </source>
</reference>
<dbReference type="AlphaFoldDB" id="A0A0E3BDD0"/>
<gene>
    <name evidence="1" type="ORF">P245_14480</name>
</gene>
<accession>A0A0E3BDD0</accession>
<proteinExistence type="predicted"/>
<dbReference type="EMBL" id="AWTN01000094">
    <property type="protein sequence ID" value="KGG90994.1"/>
    <property type="molecule type" value="Genomic_DNA"/>
</dbReference>
<comment type="caution">
    <text evidence="1">The sequence shown here is derived from an EMBL/GenBank/DDBJ whole genome shotgun (WGS) entry which is preliminary data.</text>
</comment>
<sequence>MERLKFHFRTIIQYSELKMAILHIKTSVIFLNITRLDMLL</sequence>
<name>A0A0E3BDD0_9BURK</name>
<evidence type="ECO:0000313" key="1">
    <source>
        <dbReference type="EMBL" id="KGG90994.1"/>
    </source>
</evidence>
<dbReference type="Proteomes" id="UP000029567">
    <property type="component" value="Unassembled WGS sequence"/>
</dbReference>
<protein>
    <submittedName>
        <fullName evidence="1">Uncharacterized protein</fullName>
    </submittedName>
</protein>
<organism evidence="1 2">
    <name type="scientific">Comamonas thiooxydans</name>
    <dbReference type="NCBI Taxonomy" id="363952"/>
    <lineage>
        <taxon>Bacteria</taxon>
        <taxon>Pseudomonadati</taxon>
        <taxon>Pseudomonadota</taxon>
        <taxon>Betaproteobacteria</taxon>
        <taxon>Burkholderiales</taxon>
        <taxon>Comamonadaceae</taxon>
        <taxon>Comamonas</taxon>
    </lineage>
</organism>